<evidence type="ECO:0000256" key="1">
    <source>
        <dbReference type="SAM" id="Phobius"/>
    </source>
</evidence>
<keyword evidence="1" id="KW-1133">Transmembrane helix</keyword>
<proteinExistence type="predicted"/>
<dbReference type="EMBL" id="AP022610">
    <property type="protein sequence ID" value="BBZ28333.1"/>
    <property type="molecule type" value="Genomic_DNA"/>
</dbReference>
<protein>
    <submittedName>
        <fullName evidence="2">Uncharacterized protein</fullName>
    </submittedName>
</protein>
<dbReference type="InterPro" id="IPR046498">
    <property type="entry name" value="Rv1476-like"/>
</dbReference>
<keyword evidence="3" id="KW-1185">Reference proteome</keyword>
<keyword evidence="1" id="KW-0812">Transmembrane</keyword>
<dbReference type="Pfam" id="PF20381">
    <property type="entry name" value="Rv1476"/>
    <property type="match status" value="1"/>
</dbReference>
<organism evidence="2 3">
    <name type="scientific">Mycolicibacterium madagascariense</name>
    <dbReference type="NCBI Taxonomy" id="212765"/>
    <lineage>
        <taxon>Bacteria</taxon>
        <taxon>Bacillati</taxon>
        <taxon>Actinomycetota</taxon>
        <taxon>Actinomycetes</taxon>
        <taxon>Mycobacteriales</taxon>
        <taxon>Mycobacteriaceae</taxon>
        <taxon>Mycolicibacterium</taxon>
    </lineage>
</organism>
<reference evidence="2 3" key="1">
    <citation type="journal article" date="2019" name="Emerg. Microbes Infect.">
        <title>Comprehensive subspecies identification of 175 nontuberculous mycobacteria species based on 7547 genomic profiles.</title>
        <authorList>
            <person name="Matsumoto Y."/>
            <person name="Kinjo T."/>
            <person name="Motooka D."/>
            <person name="Nabeya D."/>
            <person name="Jung N."/>
            <person name="Uechi K."/>
            <person name="Horii T."/>
            <person name="Iida T."/>
            <person name="Fujita J."/>
            <person name="Nakamura S."/>
        </authorList>
    </citation>
    <scope>NUCLEOTIDE SEQUENCE [LARGE SCALE GENOMIC DNA]</scope>
    <source>
        <strain evidence="2 3">JCM 13574</strain>
    </source>
</reference>
<sequence length="205" mass="21385">MSANHGAASGEGNLWLVTTLQLPLFIPSQVCEAVGKDAVTTPPDVCMDLVKADLRDDGVSAPKVAANAGLAQVVTAAKQKGIDLKLVVLDQNPPIDTPLRDIATEVGETYPGSTVLVLSPSFAGTYSASFDRVTLEAGQDIAKVSGTPVAASQNFLTEITTPHFQWTPFTIVLVLGVAIAAVATRILQFRAKRTFDAETPAAAGI</sequence>
<gene>
    <name evidence="2" type="ORF">MMAD_26280</name>
</gene>
<feature type="transmembrane region" description="Helical" evidence="1">
    <location>
        <begin position="166"/>
        <end position="187"/>
    </location>
</feature>
<name>A0A7I7XGQ0_9MYCO</name>
<keyword evidence="1" id="KW-0472">Membrane</keyword>
<accession>A0A7I7XGQ0</accession>
<evidence type="ECO:0000313" key="2">
    <source>
        <dbReference type="EMBL" id="BBZ28333.1"/>
    </source>
</evidence>
<dbReference type="AlphaFoldDB" id="A0A7I7XGQ0"/>
<evidence type="ECO:0000313" key="3">
    <source>
        <dbReference type="Proteomes" id="UP000466517"/>
    </source>
</evidence>
<dbReference type="KEGG" id="mmag:MMAD_26280"/>
<dbReference type="Proteomes" id="UP000466517">
    <property type="component" value="Chromosome"/>
</dbReference>